<evidence type="ECO:0000313" key="11">
    <source>
        <dbReference type="EMBL" id="KKR14487.1"/>
    </source>
</evidence>
<name>A0A0G0RLF3_9BACT</name>
<comment type="caution">
    <text evidence="11">The sequence shown here is derived from an EMBL/GenBank/DDBJ whole genome shotgun (WGS) entry which is preliminary data.</text>
</comment>
<dbReference type="AlphaFoldDB" id="A0A0G0RLF3"/>
<dbReference type="GO" id="GO:0002949">
    <property type="term" value="P:tRNA threonylcarbamoyladenosine modification"/>
    <property type="evidence" value="ECO:0007669"/>
    <property type="project" value="InterPro"/>
</dbReference>
<comment type="subcellular location">
    <subcellularLocation>
        <location evidence="1">Cytoplasm</location>
    </subcellularLocation>
</comment>
<dbReference type="InterPro" id="IPR003442">
    <property type="entry name" value="T6A_TsaE"/>
</dbReference>
<dbReference type="Gene3D" id="3.40.50.300">
    <property type="entry name" value="P-loop containing nucleotide triphosphate hydrolases"/>
    <property type="match status" value="1"/>
</dbReference>
<gene>
    <name evidence="11" type="ORF">UT42_C0027G0007</name>
</gene>
<evidence type="ECO:0000256" key="8">
    <source>
        <dbReference type="ARBA" id="ARBA00022840"/>
    </source>
</evidence>
<evidence type="ECO:0000256" key="10">
    <source>
        <dbReference type="ARBA" id="ARBA00032441"/>
    </source>
</evidence>
<evidence type="ECO:0000256" key="1">
    <source>
        <dbReference type="ARBA" id="ARBA00004496"/>
    </source>
</evidence>
<evidence type="ECO:0000256" key="9">
    <source>
        <dbReference type="ARBA" id="ARBA00022842"/>
    </source>
</evidence>
<evidence type="ECO:0000256" key="7">
    <source>
        <dbReference type="ARBA" id="ARBA00022741"/>
    </source>
</evidence>
<evidence type="ECO:0000256" key="6">
    <source>
        <dbReference type="ARBA" id="ARBA00022723"/>
    </source>
</evidence>
<organism evidence="11 12">
    <name type="scientific">Candidatus Falkowbacteria bacterium GW2011_GWA2_39_24</name>
    <dbReference type="NCBI Taxonomy" id="1618634"/>
    <lineage>
        <taxon>Bacteria</taxon>
        <taxon>Candidatus Falkowiibacteriota</taxon>
    </lineage>
</organism>
<evidence type="ECO:0000256" key="4">
    <source>
        <dbReference type="ARBA" id="ARBA00022490"/>
    </source>
</evidence>
<evidence type="ECO:0000256" key="2">
    <source>
        <dbReference type="ARBA" id="ARBA00007599"/>
    </source>
</evidence>
<dbReference type="GO" id="GO:0046872">
    <property type="term" value="F:metal ion binding"/>
    <property type="evidence" value="ECO:0007669"/>
    <property type="project" value="UniProtKB-KW"/>
</dbReference>
<comment type="similarity">
    <text evidence="2">Belongs to the TsaE family.</text>
</comment>
<evidence type="ECO:0000256" key="5">
    <source>
        <dbReference type="ARBA" id="ARBA00022694"/>
    </source>
</evidence>
<dbReference type="Pfam" id="PF02367">
    <property type="entry name" value="TsaE"/>
    <property type="match status" value="1"/>
</dbReference>
<keyword evidence="9" id="KW-0460">Magnesium</keyword>
<keyword evidence="5" id="KW-0819">tRNA processing</keyword>
<dbReference type="GO" id="GO:0005524">
    <property type="term" value="F:ATP binding"/>
    <property type="evidence" value="ECO:0007669"/>
    <property type="project" value="UniProtKB-KW"/>
</dbReference>
<keyword evidence="4" id="KW-0963">Cytoplasm</keyword>
<protein>
    <recommendedName>
        <fullName evidence="3">tRNA threonylcarbamoyladenosine biosynthesis protein TsaE</fullName>
    </recommendedName>
    <alternativeName>
        <fullName evidence="10">t(6)A37 threonylcarbamoyladenosine biosynthesis protein TsaE</fullName>
    </alternativeName>
</protein>
<dbReference type="NCBIfam" id="TIGR00150">
    <property type="entry name" value="T6A_YjeE"/>
    <property type="match status" value="1"/>
</dbReference>
<sequence>MQKQTKSAQETQQLAKNMASSFQGGEVLALSGDLGAGKTTFVQGLAQALGVTANVNSPTFVLMKVYPANQGAIKQLVHIDTYRLSGPEDLLAIGFQDYLNRPDTVIVIEWAEKIRQLLPESTKDIKFDNLDENTRQLTF</sequence>
<dbReference type="PATRIC" id="fig|1618634.3.peg.345"/>
<keyword evidence="7" id="KW-0547">Nucleotide-binding</keyword>
<dbReference type="PANTHER" id="PTHR33540:SF2">
    <property type="entry name" value="TRNA THREONYLCARBAMOYLADENOSINE BIOSYNTHESIS PROTEIN TSAE"/>
    <property type="match status" value="1"/>
</dbReference>
<evidence type="ECO:0000256" key="3">
    <source>
        <dbReference type="ARBA" id="ARBA00019010"/>
    </source>
</evidence>
<keyword evidence="8" id="KW-0067">ATP-binding</keyword>
<dbReference type="InterPro" id="IPR027417">
    <property type="entry name" value="P-loop_NTPase"/>
</dbReference>
<dbReference type="EMBL" id="LBWS01000027">
    <property type="protein sequence ID" value="KKR14487.1"/>
    <property type="molecule type" value="Genomic_DNA"/>
</dbReference>
<accession>A0A0G0RLF3</accession>
<keyword evidence="6" id="KW-0479">Metal-binding</keyword>
<evidence type="ECO:0000313" key="12">
    <source>
        <dbReference type="Proteomes" id="UP000034048"/>
    </source>
</evidence>
<dbReference type="GO" id="GO:0005737">
    <property type="term" value="C:cytoplasm"/>
    <property type="evidence" value="ECO:0007669"/>
    <property type="project" value="UniProtKB-SubCell"/>
</dbReference>
<dbReference type="Proteomes" id="UP000034048">
    <property type="component" value="Unassembled WGS sequence"/>
</dbReference>
<proteinExistence type="inferred from homology"/>
<dbReference type="SUPFAM" id="SSF52540">
    <property type="entry name" value="P-loop containing nucleoside triphosphate hydrolases"/>
    <property type="match status" value="1"/>
</dbReference>
<reference evidence="11 12" key="1">
    <citation type="journal article" date="2015" name="Nature">
        <title>rRNA introns, odd ribosomes, and small enigmatic genomes across a large radiation of phyla.</title>
        <authorList>
            <person name="Brown C.T."/>
            <person name="Hug L.A."/>
            <person name="Thomas B.C."/>
            <person name="Sharon I."/>
            <person name="Castelle C.J."/>
            <person name="Singh A."/>
            <person name="Wilkins M.J."/>
            <person name="Williams K.H."/>
            <person name="Banfield J.F."/>
        </authorList>
    </citation>
    <scope>NUCLEOTIDE SEQUENCE [LARGE SCALE GENOMIC DNA]</scope>
</reference>
<dbReference type="PANTHER" id="PTHR33540">
    <property type="entry name" value="TRNA THREONYLCARBAMOYLADENOSINE BIOSYNTHESIS PROTEIN TSAE"/>
    <property type="match status" value="1"/>
</dbReference>